<dbReference type="VEuPathDB" id="FungiDB:AeMF1_017454"/>
<organism evidence="2 3">
    <name type="scientific">Aphanomyces euteiches</name>
    <dbReference type="NCBI Taxonomy" id="100861"/>
    <lineage>
        <taxon>Eukaryota</taxon>
        <taxon>Sar</taxon>
        <taxon>Stramenopiles</taxon>
        <taxon>Oomycota</taxon>
        <taxon>Saprolegniomycetes</taxon>
        <taxon>Saprolegniales</taxon>
        <taxon>Verrucalvaceae</taxon>
        <taxon>Aphanomyces</taxon>
    </lineage>
</organism>
<name>A0A6G0WLM1_9STRA</name>
<dbReference type="AlphaFoldDB" id="A0A6G0WLM1"/>
<feature type="region of interest" description="Disordered" evidence="1">
    <location>
        <begin position="49"/>
        <end position="88"/>
    </location>
</feature>
<feature type="compositionally biased region" description="Polar residues" evidence="1">
    <location>
        <begin position="69"/>
        <end position="88"/>
    </location>
</feature>
<evidence type="ECO:0000256" key="1">
    <source>
        <dbReference type="SAM" id="MobiDB-lite"/>
    </source>
</evidence>
<proteinExistence type="predicted"/>
<sequence length="490" mass="55347">MILDLCGAVLAYMASYITTQDHANTTAQANDSDLDKPTHQDLTDVQTIKKESRLDSVNSINDDHHTACHSKNNSQEQGNTSNEDSTTPVHIVDVAQSTKEDNDFTEEDDDRCPFVCAWEVAHLPARYSTEDKYIFRKEYDHDAAAKHKEAMARASAYVDKILDDEGFVRIEDLHAMRTASVTQDGNHIDAKKKRHREDDDEDIDKSAKRVKFATTTVYSFPIELGECSIATFGPLGMGQRHVAQELFDLSTIAEGDRSHSKTEVPAFVAPPKYDKIPREERLARLRAAGVSDADIHAHAQVALDIARKKSIEKDQMHEMEWRRKLKKRLHRASSRRQRHVAFVAAAVYTFDIGLGGSAISSDGGLPLGMSSTHSQLEIFDLTQTIPTDQQRMEPVSPQERERRLDSADMNPARTTAYKDEAAAIDHSRYIDKVKRFKDNTLDLLARQSELDQRRSCGPYEPNHESGQEKKRRAPDDDDDSEPTNAKRRKF</sequence>
<dbReference type="Proteomes" id="UP000481153">
    <property type="component" value="Unassembled WGS sequence"/>
</dbReference>
<feature type="region of interest" description="Disordered" evidence="1">
    <location>
        <begin position="384"/>
        <end position="419"/>
    </location>
</feature>
<protein>
    <submittedName>
        <fullName evidence="2">Uncharacterized protein</fullName>
    </submittedName>
</protein>
<keyword evidence="3" id="KW-1185">Reference proteome</keyword>
<feature type="region of interest" description="Disordered" evidence="1">
    <location>
        <begin position="447"/>
        <end position="490"/>
    </location>
</feature>
<comment type="caution">
    <text evidence="2">The sequence shown here is derived from an EMBL/GenBank/DDBJ whole genome shotgun (WGS) entry which is preliminary data.</text>
</comment>
<gene>
    <name evidence="2" type="ORF">Ae201684_014005</name>
</gene>
<evidence type="ECO:0000313" key="2">
    <source>
        <dbReference type="EMBL" id="KAF0728179.1"/>
    </source>
</evidence>
<evidence type="ECO:0000313" key="3">
    <source>
        <dbReference type="Proteomes" id="UP000481153"/>
    </source>
</evidence>
<accession>A0A6G0WLM1</accession>
<reference evidence="2 3" key="1">
    <citation type="submission" date="2019-07" db="EMBL/GenBank/DDBJ databases">
        <title>Genomics analysis of Aphanomyces spp. identifies a new class of oomycete effector associated with host adaptation.</title>
        <authorList>
            <person name="Gaulin E."/>
        </authorList>
    </citation>
    <scope>NUCLEOTIDE SEQUENCE [LARGE SCALE GENOMIC DNA]</scope>
    <source>
        <strain evidence="2 3">ATCC 201684</strain>
    </source>
</reference>
<dbReference type="EMBL" id="VJMJ01000181">
    <property type="protein sequence ID" value="KAF0728179.1"/>
    <property type="molecule type" value="Genomic_DNA"/>
</dbReference>